<dbReference type="InterPro" id="IPR050307">
    <property type="entry name" value="Sterol_Desaturase_Related"/>
</dbReference>
<accession>A0ABV0GD81</accession>
<organism evidence="7 8">
    <name type="scientific">Roseateles flavus</name>
    <dbReference type="NCBI Taxonomy" id="3149041"/>
    <lineage>
        <taxon>Bacteria</taxon>
        <taxon>Pseudomonadati</taxon>
        <taxon>Pseudomonadota</taxon>
        <taxon>Betaproteobacteria</taxon>
        <taxon>Burkholderiales</taxon>
        <taxon>Sphaerotilaceae</taxon>
        <taxon>Roseateles</taxon>
    </lineage>
</organism>
<dbReference type="RefSeq" id="WP_347609031.1">
    <property type="nucleotide sequence ID" value="NZ_JBDPZC010000003.1"/>
</dbReference>
<evidence type="ECO:0000256" key="5">
    <source>
        <dbReference type="SAM" id="Phobius"/>
    </source>
</evidence>
<feature type="transmembrane region" description="Helical" evidence="5">
    <location>
        <begin position="78"/>
        <end position="98"/>
    </location>
</feature>
<gene>
    <name evidence="7" type="ORF">ABDJ40_09500</name>
</gene>
<feature type="domain" description="Fatty acid hydroxylase" evidence="6">
    <location>
        <begin position="134"/>
        <end position="277"/>
    </location>
</feature>
<evidence type="ECO:0000313" key="7">
    <source>
        <dbReference type="EMBL" id="MEO3712996.1"/>
    </source>
</evidence>
<protein>
    <submittedName>
        <fullName evidence="7">Sterol desaturase family protein</fullName>
    </submittedName>
</protein>
<comment type="caution">
    <text evidence="7">The sequence shown here is derived from an EMBL/GenBank/DDBJ whole genome shotgun (WGS) entry which is preliminary data.</text>
</comment>
<feature type="transmembrane region" description="Helical" evidence="5">
    <location>
        <begin position="39"/>
        <end position="57"/>
    </location>
</feature>
<dbReference type="PANTHER" id="PTHR11863">
    <property type="entry name" value="STEROL DESATURASE"/>
    <property type="match status" value="1"/>
</dbReference>
<sequence length="327" mass="37902">MDWFSDLFAQAQQWLFELVVQPLGFALGLGNRLEEAYDGTGWLLVGLIQVLLMLVLIRGLERWRPVEPQQDRSAVRVDVLYTLIHRLGLFRLAMFFSLDPVLDMVSGEMRLAGLPTWQLDALWPGVSDVPWVSFLLYLLVFDFFNYWLHRAQHQFEWWWALHSLHHSQRSMSMWSDNRNHLLDDILRDVFFVLLARFIGVEPGQFVALVAFSQLLENLQHANVRLWFGPVLERVFVSPRFHRLHHSIGIGHESGGKGTLGGHNFAVLFPVWDVLFGTANFELRYDPTGVRDQLEQEGGRDYGRGFWAQQWLGLKRLAAALRPARRQG</sequence>
<evidence type="ECO:0000256" key="1">
    <source>
        <dbReference type="ARBA" id="ARBA00004370"/>
    </source>
</evidence>
<dbReference type="Proteomes" id="UP001462640">
    <property type="component" value="Unassembled WGS sequence"/>
</dbReference>
<evidence type="ECO:0000256" key="2">
    <source>
        <dbReference type="ARBA" id="ARBA00022692"/>
    </source>
</evidence>
<dbReference type="InterPro" id="IPR006694">
    <property type="entry name" value="Fatty_acid_hydroxylase"/>
</dbReference>
<evidence type="ECO:0000256" key="3">
    <source>
        <dbReference type="ARBA" id="ARBA00022989"/>
    </source>
</evidence>
<keyword evidence="4 5" id="KW-0472">Membrane</keyword>
<keyword evidence="3 5" id="KW-1133">Transmembrane helix</keyword>
<reference evidence="7 8" key="1">
    <citation type="submission" date="2024-05" db="EMBL/GenBank/DDBJ databases">
        <title>Roseateles sp. 2.12 16S ribosomal RNA gene Genome sequencing and assembly.</title>
        <authorList>
            <person name="Woo H."/>
        </authorList>
    </citation>
    <scope>NUCLEOTIDE SEQUENCE [LARGE SCALE GENOMIC DNA]</scope>
    <source>
        <strain evidence="7 8">2.12</strain>
    </source>
</reference>
<dbReference type="Pfam" id="PF04116">
    <property type="entry name" value="FA_hydroxylase"/>
    <property type="match status" value="1"/>
</dbReference>
<name>A0ABV0GD81_9BURK</name>
<comment type="subcellular location">
    <subcellularLocation>
        <location evidence="1">Membrane</location>
    </subcellularLocation>
</comment>
<evidence type="ECO:0000313" key="8">
    <source>
        <dbReference type="Proteomes" id="UP001462640"/>
    </source>
</evidence>
<feature type="transmembrane region" description="Helical" evidence="5">
    <location>
        <begin position="129"/>
        <end position="148"/>
    </location>
</feature>
<keyword evidence="2 5" id="KW-0812">Transmembrane</keyword>
<proteinExistence type="predicted"/>
<evidence type="ECO:0000259" key="6">
    <source>
        <dbReference type="Pfam" id="PF04116"/>
    </source>
</evidence>
<keyword evidence="8" id="KW-1185">Reference proteome</keyword>
<dbReference type="EMBL" id="JBDPZC010000003">
    <property type="protein sequence ID" value="MEO3712996.1"/>
    <property type="molecule type" value="Genomic_DNA"/>
</dbReference>
<evidence type="ECO:0000256" key="4">
    <source>
        <dbReference type="ARBA" id="ARBA00023136"/>
    </source>
</evidence>